<feature type="region of interest" description="Disordered" evidence="1">
    <location>
        <begin position="49"/>
        <end position="77"/>
    </location>
</feature>
<dbReference type="EMBL" id="BCMM01000052">
    <property type="protein sequence ID" value="GAQ67225.1"/>
    <property type="molecule type" value="Genomic_DNA"/>
</dbReference>
<proteinExistence type="predicted"/>
<dbReference type="SUPFAM" id="SSF56112">
    <property type="entry name" value="Protein kinase-like (PK-like)"/>
    <property type="match status" value="1"/>
</dbReference>
<evidence type="ECO:0000313" key="4">
    <source>
        <dbReference type="Proteomes" id="UP000067448"/>
    </source>
</evidence>
<dbReference type="Proteomes" id="UP000067448">
    <property type="component" value="Unassembled WGS sequence"/>
</dbReference>
<dbReference type="Pfam" id="PF01636">
    <property type="entry name" value="APH"/>
    <property type="match status" value="1"/>
</dbReference>
<reference evidence="4" key="3">
    <citation type="submission" date="2016-02" db="EMBL/GenBank/DDBJ databases">
        <title>Draft genome of pathogenic Streptomyces sp. in Japan.</title>
        <authorList>
            <person name="Tomihama T."/>
            <person name="Ikenaga M."/>
            <person name="Sakai M."/>
            <person name="Okubo T."/>
            <person name="Ikeda S."/>
        </authorList>
    </citation>
    <scope>NUCLEOTIDE SEQUENCE [LARGE SCALE GENOMIC DNA]</scope>
    <source>
        <strain evidence="4">S58</strain>
    </source>
</reference>
<name>A0A100JWZ0_STRSC</name>
<dbReference type="InterPro" id="IPR052077">
    <property type="entry name" value="CcrZ_PhaseVar_Mediator"/>
</dbReference>
<feature type="compositionally biased region" description="Basic and acidic residues" evidence="1">
    <location>
        <begin position="49"/>
        <end position="66"/>
    </location>
</feature>
<sequence length="418" mass="47646">MRGGTGPGAGAFNRWTATCQSPASGTMLAHKGVPCLHFLDFRTGATTARERAMPADSDSTGRRRAGEMSADPGEVEGPLSGYHHETYVFRLPPEARVGEGGRWKCREPRESLLWFDRRCFDSEERLLTELHGRIDNIPDLIEVEGTVLQRFVEGETLGALHPSDTAVPDKEFEQILTLFRQLVDVRPRSLLVKRRCERRDRAREGDSAGFLDRLVCFTEDKVYRDNLPEYGRLFEDLNLDPDSFKQLRKHVSGLRDRPFCLLHADLHRENLIVDRDRRLWVIDWELAMFGDPLYDLATHLYLMRYPPAQELRMTERWCALVEKARPGSSLGWREDLPKLLDYKKAQSVFTDVIRTSQELRVAVPADRTAHRTRLRRASWTVWDVLSRGADPLGVEEVPGVSAIEAALTRWLRADAGGA</sequence>
<dbReference type="PANTHER" id="PTHR40086:SF1">
    <property type="entry name" value="CELL CYCLE REGULATOR CCRZ"/>
    <property type="match status" value="1"/>
</dbReference>
<organism evidence="3 4">
    <name type="scientific">Streptomyces scabiei</name>
    <dbReference type="NCBI Taxonomy" id="1930"/>
    <lineage>
        <taxon>Bacteria</taxon>
        <taxon>Bacillati</taxon>
        <taxon>Actinomycetota</taxon>
        <taxon>Actinomycetes</taxon>
        <taxon>Kitasatosporales</taxon>
        <taxon>Streptomycetaceae</taxon>
        <taxon>Streptomyces</taxon>
    </lineage>
</organism>
<accession>A0A100JWZ0</accession>
<protein>
    <submittedName>
        <fullName evidence="3">Phosphotransferase enzyme family protein</fullName>
    </submittedName>
</protein>
<evidence type="ECO:0000313" key="3">
    <source>
        <dbReference type="EMBL" id="GAQ67225.1"/>
    </source>
</evidence>
<dbReference type="InterPro" id="IPR002575">
    <property type="entry name" value="Aminoglycoside_PTrfase"/>
</dbReference>
<feature type="domain" description="Aminoglycoside phosphotransferase" evidence="2">
    <location>
        <begin position="123"/>
        <end position="318"/>
    </location>
</feature>
<evidence type="ECO:0000259" key="2">
    <source>
        <dbReference type="Pfam" id="PF01636"/>
    </source>
</evidence>
<reference evidence="4" key="1">
    <citation type="submission" date="2015-11" db="EMBL/GenBank/DDBJ databases">
        <authorList>
            <consortium name="Cross-ministerial Strategic Innovation Promotion Program (SIP) consortium"/>
            <person name="Tomihama T."/>
            <person name="Ikenaga M."/>
            <person name="Sakai M."/>
            <person name="Okubo T."/>
            <person name="Ikeda S."/>
        </authorList>
    </citation>
    <scope>NUCLEOTIDE SEQUENCE [LARGE SCALE GENOMIC DNA]</scope>
    <source>
        <strain evidence="4">S58</strain>
    </source>
</reference>
<keyword evidence="3" id="KW-0808">Transferase</keyword>
<gene>
    <name evidence="3" type="ORF">SsS58_07671</name>
</gene>
<dbReference type="InterPro" id="IPR011009">
    <property type="entry name" value="Kinase-like_dom_sf"/>
</dbReference>
<dbReference type="AlphaFoldDB" id="A0A100JWZ0"/>
<comment type="caution">
    <text evidence="3">The sequence shown here is derived from an EMBL/GenBank/DDBJ whole genome shotgun (WGS) entry which is preliminary data.</text>
</comment>
<dbReference type="PANTHER" id="PTHR40086">
    <property type="entry name" value="PHOSPHOTRANSFERASE YTMP-RELATED"/>
    <property type="match status" value="1"/>
</dbReference>
<dbReference type="GO" id="GO:0016740">
    <property type="term" value="F:transferase activity"/>
    <property type="evidence" value="ECO:0007669"/>
    <property type="project" value="UniProtKB-KW"/>
</dbReference>
<evidence type="ECO:0000256" key="1">
    <source>
        <dbReference type="SAM" id="MobiDB-lite"/>
    </source>
</evidence>
<dbReference type="Gene3D" id="3.90.1200.10">
    <property type="match status" value="1"/>
</dbReference>
<reference evidence="3 4" key="2">
    <citation type="journal article" date="2016" name="Genome Announc.">
        <title>Draft Genome Sequences of Streptomyces scabiei S58, Streptomyces turgidiscabies T45, and Streptomyces acidiscabies a10, the Pathogens of Potato Common Scab, Isolated in Japan.</title>
        <authorList>
            <person name="Tomihama T."/>
            <person name="Nishi Y."/>
            <person name="Sakai M."/>
            <person name="Ikenaga M."/>
            <person name="Okubo T."/>
            <person name="Ikeda S."/>
        </authorList>
    </citation>
    <scope>NUCLEOTIDE SEQUENCE [LARGE SCALE GENOMIC DNA]</scope>
    <source>
        <strain evidence="3 4">S58</strain>
    </source>
</reference>